<evidence type="ECO:0000313" key="2">
    <source>
        <dbReference type="EMBL" id="WJW69408.1"/>
    </source>
</evidence>
<organism evidence="1 3">
    <name type="scientific">Candidatus Chlorohelix allophototropha</name>
    <dbReference type="NCBI Taxonomy" id="3003348"/>
    <lineage>
        <taxon>Bacteria</taxon>
        <taxon>Bacillati</taxon>
        <taxon>Chloroflexota</taxon>
        <taxon>Chloroflexia</taxon>
        <taxon>Candidatus Chloroheliales</taxon>
        <taxon>Candidatus Chloroheliaceae</taxon>
        <taxon>Candidatus Chlorohelix</taxon>
    </lineage>
</organism>
<dbReference type="PANTHER" id="PTHR13061">
    <property type="entry name" value="DYNACTIN SUBUNIT P25"/>
    <property type="match status" value="1"/>
</dbReference>
<dbReference type="InterPro" id="IPR001451">
    <property type="entry name" value="Hexapep"/>
</dbReference>
<accession>A0A8T7M620</accession>
<reference evidence="2" key="2">
    <citation type="journal article" date="2024" name="Nature">
        <title>Anoxygenic phototroph of the Chloroflexota uses a type I reaction centre.</title>
        <authorList>
            <person name="Tsuji J.M."/>
            <person name="Shaw N.A."/>
            <person name="Nagashima S."/>
            <person name="Venkiteswaran J.J."/>
            <person name="Schiff S.L."/>
            <person name="Watanabe T."/>
            <person name="Fukui M."/>
            <person name="Hanada S."/>
            <person name="Tank M."/>
            <person name="Neufeld J.D."/>
        </authorList>
    </citation>
    <scope>NUCLEOTIDE SEQUENCE</scope>
    <source>
        <strain evidence="2">L227-S17</strain>
    </source>
</reference>
<name>A0A8T7M620_9CHLR</name>
<evidence type="ECO:0000313" key="4">
    <source>
        <dbReference type="Proteomes" id="UP001431572"/>
    </source>
</evidence>
<proteinExistence type="predicted"/>
<reference evidence="1 3" key="1">
    <citation type="submission" date="2020-06" db="EMBL/GenBank/DDBJ databases">
        <title>Anoxygenic phototrophic Chloroflexota member uses a Type I reaction center.</title>
        <authorList>
            <person name="Tsuji J.M."/>
            <person name="Shaw N.A."/>
            <person name="Nagashima S."/>
            <person name="Venkiteswaran J."/>
            <person name="Schiff S.L."/>
            <person name="Hanada S."/>
            <person name="Tank M."/>
            <person name="Neufeld J.D."/>
        </authorList>
    </citation>
    <scope>NUCLEOTIDE SEQUENCE [LARGE SCALE GENOMIC DNA]</scope>
    <source>
        <strain evidence="1">L227-S17</strain>
    </source>
</reference>
<dbReference type="RefSeq" id="WP_341471295.1">
    <property type="nucleotide sequence ID" value="NZ_CP128400.1"/>
</dbReference>
<dbReference type="EMBL" id="JACATZ010000003">
    <property type="protein sequence ID" value="NWJ47496.1"/>
    <property type="molecule type" value="Genomic_DNA"/>
</dbReference>
<gene>
    <name evidence="1" type="ORF">HXX08_16675</name>
    <name evidence="2" type="ORF">OZ401_003016</name>
</gene>
<protein>
    <submittedName>
        <fullName evidence="1">Gamma carbonic anhydrase family protein</fullName>
    </submittedName>
</protein>
<evidence type="ECO:0000313" key="3">
    <source>
        <dbReference type="Proteomes" id="UP000521676"/>
    </source>
</evidence>
<dbReference type="Pfam" id="PF00132">
    <property type="entry name" value="Hexapep"/>
    <property type="match status" value="2"/>
</dbReference>
<dbReference type="CDD" id="cd04645">
    <property type="entry name" value="LbH_gamma_CA_like"/>
    <property type="match status" value="1"/>
</dbReference>
<dbReference type="Gene3D" id="2.160.10.10">
    <property type="entry name" value="Hexapeptide repeat proteins"/>
    <property type="match status" value="1"/>
</dbReference>
<dbReference type="InterPro" id="IPR047324">
    <property type="entry name" value="LbH_gamma_CA-like"/>
</dbReference>
<dbReference type="InterPro" id="IPR050484">
    <property type="entry name" value="Transf_Hexapept/Carb_Anhydrase"/>
</dbReference>
<evidence type="ECO:0000313" key="1">
    <source>
        <dbReference type="EMBL" id="NWJ47496.1"/>
    </source>
</evidence>
<dbReference type="SUPFAM" id="SSF51161">
    <property type="entry name" value="Trimeric LpxA-like enzymes"/>
    <property type="match status" value="1"/>
</dbReference>
<dbReference type="Proteomes" id="UP001431572">
    <property type="component" value="Chromosome 2"/>
</dbReference>
<sequence>MWLIEYNGNRPQIGENVFIAPNATLIGDVVIENGASIWFGVVLRADNNRIIIGENANIQDNTVVHTNDDDPPTTIGACVTIGHSAVLEGCIIEKNAVIGMNATVLSKAVVGEGAMVAANSVVTIGSKIPAWNLAAGIPAQVKKELSGQSRKQVEENWKEYTHLRDTYLAKGIDKIF</sequence>
<dbReference type="PANTHER" id="PTHR13061:SF29">
    <property type="entry name" value="GAMMA CARBONIC ANHYDRASE-LIKE 1, MITOCHONDRIAL-RELATED"/>
    <property type="match status" value="1"/>
</dbReference>
<keyword evidence="4" id="KW-1185">Reference proteome</keyword>
<dbReference type="AlphaFoldDB" id="A0A8T7M620"/>
<dbReference type="Proteomes" id="UP000521676">
    <property type="component" value="Unassembled WGS sequence"/>
</dbReference>
<dbReference type="EMBL" id="CP128400">
    <property type="protein sequence ID" value="WJW69408.1"/>
    <property type="molecule type" value="Genomic_DNA"/>
</dbReference>
<dbReference type="InterPro" id="IPR011004">
    <property type="entry name" value="Trimer_LpxA-like_sf"/>
</dbReference>